<proteinExistence type="inferred from homology"/>
<dbReference type="InterPro" id="IPR006094">
    <property type="entry name" value="Oxid_FAD_bind_N"/>
</dbReference>
<comment type="cofactor">
    <cofactor evidence="1">
        <name>FAD</name>
        <dbReference type="ChEBI" id="CHEBI:57692"/>
    </cofactor>
</comment>
<evidence type="ECO:0000259" key="6">
    <source>
        <dbReference type="PROSITE" id="PS51387"/>
    </source>
</evidence>
<dbReference type="InterPro" id="IPR050416">
    <property type="entry name" value="FAD-linked_Oxidoreductase"/>
</dbReference>
<evidence type="ECO:0000256" key="2">
    <source>
        <dbReference type="ARBA" id="ARBA00005466"/>
    </source>
</evidence>
<reference evidence="7" key="2">
    <citation type="submission" date="2023-01" db="EMBL/GenBank/DDBJ databases">
        <authorList>
            <person name="Petersen C."/>
        </authorList>
    </citation>
    <scope>NUCLEOTIDE SEQUENCE</scope>
    <source>
        <strain evidence="7">IBT 15450</strain>
    </source>
</reference>
<keyword evidence="5" id="KW-0560">Oxidoreductase</keyword>
<evidence type="ECO:0000256" key="4">
    <source>
        <dbReference type="ARBA" id="ARBA00022827"/>
    </source>
</evidence>
<dbReference type="PANTHER" id="PTHR42973:SF39">
    <property type="entry name" value="FAD-BINDING PCMH-TYPE DOMAIN-CONTAINING PROTEIN"/>
    <property type="match status" value="1"/>
</dbReference>
<organism evidence="7 8">
    <name type="scientific">Penicillium canescens</name>
    <dbReference type="NCBI Taxonomy" id="5083"/>
    <lineage>
        <taxon>Eukaryota</taxon>
        <taxon>Fungi</taxon>
        <taxon>Dikarya</taxon>
        <taxon>Ascomycota</taxon>
        <taxon>Pezizomycotina</taxon>
        <taxon>Eurotiomycetes</taxon>
        <taxon>Eurotiomycetidae</taxon>
        <taxon>Eurotiales</taxon>
        <taxon>Aspergillaceae</taxon>
        <taxon>Penicillium</taxon>
    </lineage>
</organism>
<name>A0AAD6ILU5_PENCN</name>
<dbReference type="PANTHER" id="PTHR42973">
    <property type="entry name" value="BINDING OXIDOREDUCTASE, PUTATIVE (AFU_ORTHOLOGUE AFUA_1G17690)-RELATED"/>
    <property type="match status" value="1"/>
</dbReference>
<dbReference type="GO" id="GO:0071949">
    <property type="term" value="F:FAD binding"/>
    <property type="evidence" value="ECO:0007669"/>
    <property type="project" value="InterPro"/>
</dbReference>
<dbReference type="Pfam" id="PF01565">
    <property type="entry name" value="FAD_binding_4"/>
    <property type="match status" value="1"/>
</dbReference>
<dbReference type="InterPro" id="IPR016167">
    <property type="entry name" value="FAD-bd_PCMH_sub1"/>
</dbReference>
<accession>A0AAD6ILU5</accession>
<dbReference type="SUPFAM" id="SSF56176">
    <property type="entry name" value="FAD-binding/transporter-associated domain-like"/>
    <property type="match status" value="1"/>
</dbReference>
<feature type="domain" description="FAD-binding PCMH-type" evidence="6">
    <location>
        <begin position="39"/>
        <end position="211"/>
    </location>
</feature>
<dbReference type="PROSITE" id="PS00862">
    <property type="entry name" value="OX2_COVAL_FAD"/>
    <property type="match status" value="1"/>
</dbReference>
<dbReference type="Gene3D" id="3.30.465.10">
    <property type="match status" value="1"/>
</dbReference>
<keyword evidence="4" id="KW-0274">FAD</keyword>
<dbReference type="GO" id="GO:0016491">
    <property type="term" value="F:oxidoreductase activity"/>
    <property type="evidence" value="ECO:0007669"/>
    <property type="project" value="UniProtKB-KW"/>
</dbReference>
<dbReference type="InterPro" id="IPR036318">
    <property type="entry name" value="FAD-bd_PCMH-like_sf"/>
</dbReference>
<dbReference type="Gene3D" id="3.30.43.10">
    <property type="entry name" value="Uridine Diphospho-n-acetylenolpyruvylglucosamine Reductase, domain 2"/>
    <property type="match status" value="1"/>
</dbReference>
<comment type="similarity">
    <text evidence="2">Belongs to the oxygen-dependent FAD-linked oxidoreductase family.</text>
</comment>
<dbReference type="AlphaFoldDB" id="A0AAD6ILU5"/>
<dbReference type="EMBL" id="JAQJZL010000002">
    <property type="protein sequence ID" value="KAJ6051946.1"/>
    <property type="molecule type" value="Genomic_DNA"/>
</dbReference>
<evidence type="ECO:0000256" key="1">
    <source>
        <dbReference type="ARBA" id="ARBA00001974"/>
    </source>
</evidence>
<evidence type="ECO:0000256" key="5">
    <source>
        <dbReference type="ARBA" id="ARBA00023002"/>
    </source>
</evidence>
<keyword evidence="3" id="KW-0285">Flavoprotein</keyword>
<evidence type="ECO:0000256" key="3">
    <source>
        <dbReference type="ARBA" id="ARBA00022630"/>
    </source>
</evidence>
<reference evidence="7" key="1">
    <citation type="journal article" date="2023" name="IMA Fungus">
        <title>Comparative genomic study of the Penicillium genus elucidates a diverse pangenome and 15 lateral gene transfer events.</title>
        <authorList>
            <person name="Petersen C."/>
            <person name="Sorensen T."/>
            <person name="Nielsen M.R."/>
            <person name="Sondergaard T.E."/>
            <person name="Sorensen J.L."/>
            <person name="Fitzpatrick D.A."/>
            <person name="Frisvad J.C."/>
            <person name="Nielsen K.L."/>
        </authorList>
    </citation>
    <scope>NUCLEOTIDE SEQUENCE</scope>
    <source>
        <strain evidence="7">IBT 15450</strain>
    </source>
</reference>
<dbReference type="Gene3D" id="3.40.462.20">
    <property type="match status" value="1"/>
</dbReference>
<keyword evidence="8" id="KW-1185">Reference proteome</keyword>
<dbReference type="InterPro" id="IPR006093">
    <property type="entry name" value="Oxy_OxRdtase_FAD_BS"/>
</dbReference>
<comment type="caution">
    <text evidence="7">The sequence shown here is derived from an EMBL/GenBank/DDBJ whole genome shotgun (WGS) entry which is preliminary data.</text>
</comment>
<sequence length="488" mass="53028">MDSATIDSVESEFPKSCGVIVPGPGTELHRVMARWSDVGLSRPALIVTPTTREDVIAAIQYATTHGLQVVPGGGGHGVAVPIHSRTLYLNMRMFNHVAVDTTNSLVTFGGGATNEEVLDACVKEGYYTVIANSGAVGMVGMVLGGGFSLFSGMHGLPIDHVESVEVIIASGKVLNLDSSSKGEDGALFNTICGGGNGLGVVTNMTMRAFPITPLKLEEGNKIWTRRLVFPGPAIEDVVKLFLSLTPTPQMQPLLMLVRAPPTAPTPEMPLILLTLTYCGSAHDAELFSREAKLHELRSAISDQTCLTPLGDFFEGTKALNAHGDFKEQHSARTMNLSPTSLVKAFYRWQQFGEEVQDARAHTIALFTMYSPEVTIKNGTCDTNKRKPFLGRNRPFFSQTIKWYSKEETKALADKYSTDMMCIIREDDASSGLRPITLPNNMQIGSDLGEGYSSEMISVMKNLRAVWDERSLFCGLGDKVEKLPTEFAP</sequence>
<dbReference type="PROSITE" id="PS51387">
    <property type="entry name" value="FAD_PCMH"/>
    <property type="match status" value="1"/>
</dbReference>
<dbReference type="InterPro" id="IPR016169">
    <property type="entry name" value="FAD-bd_PCMH_sub2"/>
</dbReference>
<evidence type="ECO:0000313" key="7">
    <source>
        <dbReference type="EMBL" id="KAJ6051946.1"/>
    </source>
</evidence>
<dbReference type="Proteomes" id="UP001219568">
    <property type="component" value="Unassembled WGS sequence"/>
</dbReference>
<protein>
    <recommendedName>
        <fullName evidence="6">FAD-binding PCMH-type domain-containing protein</fullName>
    </recommendedName>
</protein>
<dbReference type="InterPro" id="IPR016166">
    <property type="entry name" value="FAD-bd_PCMH"/>
</dbReference>
<gene>
    <name evidence="7" type="ORF">N7460_002480</name>
</gene>
<evidence type="ECO:0000313" key="8">
    <source>
        <dbReference type="Proteomes" id="UP001219568"/>
    </source>
</evidence>